<evidence type="ECO:0000313" key="3">
    <source>
        <dbReference type="Proteomes" id="UP000011064"/>
    </source>
</evidence>
<gene>
    <name evidence="2" type="ORF">GMDG_05337</name>
</gene>
<dbReference type="HOGENOM" id="CLU_098366_0_0_1"/>
<reference evidence="3" key="1">
    <citation type="submission" date="2010-09" db="EMBL/GenBank/DDBJ databases">
        <title>The genome sequence of Geomyces destructans 20631-21.</title>
        <authorList>
            <consortium name="The Broad Institute Genome Sequencing Platform"/>
            <person name="Cuomo C.A."/>
            <person name="Blehert D.S."/>
            <person name="Lorch J.M."/>
            <person name="Young S.K."/>
            <person name="Zeng Q."/>
            <person name="Gargeya S."/>
            <person name="Fitzgerald M."/>
            <person name="Haas B."/>
            <person name="Abouelleil A."/>
            <person name="Alvarado L."/>
            <person name="Arachchi H.M."/>
            <person name="Berlin A."/>
            <person name="Brown A."/>
            <person name="Chapman S.B."/>
            <person name="Chen Z."/>
            <person name="Dunbar C."/>
            <person name="Freedman E."/>
            <person name="Gearin G."/>
            <person name="Gellesch M."/>
            <person name="Goldberg J."/>
            <person name="Griggs A."/>
            <person name="Gujja S."/>
            <person name="Heiman D."/>
            <person name="Howarth C."/>
            <person name="Larson L."/>
            <person name="Lui A."/>
            <person name="MacDonald P.J.P."/>
            <person name="Montmayeur A."/>
            <person name="Murphy C."/>
            <person name="Neiman D."/>
            <person name="Pearson M."/>
            <person name="Priest M."/>
            <person name="Roberts A."/>
            <person name="Saif S."/>
            <person name="Shea T."/>
            <person name="Shenoy N."/>
            <person name="Sisk P."/>
            <person name="Stolte C."/>
            <person name="Sykes S."/>
            <person name="Wortman J."/>
            <person name="Nusbaum C."/>
            <person name="Birren B."/>
        </authorList>
    </citation>
    <scope>NUCLEOTIDE SEQUENCE [LARGE SCALE GENOMIC DNA]</scope>
    <source>
        <strain evidence="3">ATCC MYA-4855 / 20631-21</strain>
    </source>
</reference>
<dbReference type="AlphaFoldDB" id="L8FMX4"/>
<keyword evidence="3" id="KW-1185">Reference proteome</keyword>
<organism evidence="2 3">
    <name type="scientific">Pseudogymnoascus destructans (strain ATCC MYA-4855 / 20631-21)</name>
    <name type="common">Bat white-nose syndrome fungus</name>
    <name type="synonym">Geomyces destructans</name>
    <dbReference type="NCBI Taxonomy" id="658429"/>
    <lineage>
        <taxon>Eukaryota</taxon>
        <taxon>Fungi</taxon>
        <taxon>Dikarya</taxon>
        <taxon>Ascomycota</taxon>
        <taxon>Pezizomycotina</taxon>
        <taxon>Leotiomycetes</taxon>
        <taxon>Thelebolales</taxon>
        <taxon>Thelebolaceae</taxon>
        <taxon>Pseudogymnoascus</taxon>
    </lineage>
</organism>
<proteinExistence type="predicted"/>
<dbReference type="VEuPathDB" id="FungiDB:GMDG_05337"/>
<dbReference type="InParanoid" id="L8FMX4"/>
<sequence>MRPAASPGIMPRLAAGAAACADQVWHSGNDCPKRQKSSVIPASPASSRTSGILSPNPLFSRSGAGNSGDQRVTDSSRGVRVYEKTLDRDRRQRQLILPLPAHSRQLCRKKGSQLTPLLKDKSHGVPTRHAILLVSTARTSSCRQVNEVDPAVWLDYPCLRWIGHLEPVATGPVPPLLYQPGDERRPLPKGNGLHSQKRALGMLGYHPVPKRIEKLHNWELSIRADELVKALCDILSIVAISTATKLC</sequence>
<accession>L8FMX4</accession>
<dbReference type="EMBL" id="GL573279">
    <property type="protein sequence ID" value="ELR02267.1"/>
    <property type="molecule type" value="Genomic_DNA"/>
</dbReference>
<evidence type="ECO:0000256" key="1">
    <source>
        <dbReference type="SAM" id="MobiDB-lite"/>
    </source>
</evidence>
<evidence type="ECO:0000313" key="2">
    <source>
        <dbReference type="EMBL" id="ELR02267.1"/>
    </source>
</evidence>
<name>L8FMX4_PSED2</name>
<feature type="compositionally biased region" description="Polar residues" evidence="1">
    <location>
        <begin position="37"/>
        <end position="76"/>
    </location>
</feature>
<protein>
    <submittedName>
        <fullName evidence="2">Uncharacterized protein</fullName>
    </submittedName>
</protein>
<dbReference type="Proteomes" id="UP000011064">
    <property type="component" value="Unassembled WGS sequence"/>
</dbReference>
<feature type="region of interest" description="Disordered" evidence="1">
    <location>
        <begin position="30"/>
        <end position="77"/>
    </location>
</feature>